<comment type="similarity">
    <text evidence="1">Belongs to the SCO1/2 family.</text>
</comment>
<dbReference type="PANTHER" id="PTHR12151">
    <property type="entry name" value="ELECTRON TRANSPORT PROTIN SCO1/SENC FAMILY MEMBER"/>
    <property type="match status" value="1"/>
</dbReference>
<dbReference type="SUPFAM" id="SSF52833">
    <property type="entry name" value="Thioredoxin-like"/>
    <property type="match status" value="1"/>
</dbReference>
<sequence length="222" mass="23571">MRHGTRTAGSTKALTIASMLVTTLSMPSLTTGCGGDEPRSLGGIVRDEPLSVGSVAVTDVTDTGEYATHDGVFEMVASTGRLLVVYFGYTNCPDLCPTTLAYVRAAKRDLGDDGDLVDLAMVTVDPDRDTPEVLNGYLSSFTDRFHALQPADVEELESAENAFLASSSIVIGDDGAIEVGHSATAYVVDSSGEVLVEWPFGVDKDLMAEDLRILLDRTSKQS</sequence>
<dbReference type="PANTHER" id="PTHR12151:SF25">
    <property type="entry name" value="LINALOOL DEHYDRATASE_ISOMERASE DOMAIN-CONTAINING PROTEIN"/>
    <property type="match status" value="1"/>
</dbReference>
<dbReference type="AlphaFoldDB" id="A0A6J6DYU1"/>
<dbReference type="CDD" id="cd02968">
    <property type="entry name" value="SCO"/>
    <property type="match status" value="1"/>
</dbReference>
<dbReference type="PROSITE" id="PS51257">
    <property type="entry name" value="PROKAR_LIPOPROTEIN"/>
    <property type="match status" value="1"/>
</dbReference>
<organism evidence="2">
    <name type="scientific">freshwater metagenome</name>
    <dbReference type="NCBI Taxonomy" id="449393"/>
    <lineage>
        <taxon>unclassified sequences</taxon>
        <taxon>metagenomes</taxon>
        <taxon>ecological metagenomes</taxon>
    </lineage>
</organism>
<dbReference type="InterPro" id="IPR003782">
    <property type="entry name" value="SCO1/SenC"/>
</dbReference>
<gene>
    <name evidence="2" type="ORF">UFOPK1722_00207</name>
</gene>
<dbReference type="Pfam" id="PF02630">
    <property type="entry name" value="SCO1-SenC"/>
    <property type="match status" value="1"/>
</dbReference>
<proteinExistence type="inferred from homology"/>
<evidence type="ECO:0000313" key="2">
    <source>
        <dbReference type="EMBL" id="CAB4568179.1"/>
    </source>
</evidence>
<evidence type="ECO:0000256" key="1">
    <source>
        <dbReference type="ARBA" id="ARBA00010996"/>
    </source>
</evidence>
<reference evidence="2" key="1">
    <citation type="submission" date="2020-05" db="EMBL/GenBank/DDBJ databases">
        <authorList>
            <person name="Chiriac C."/>
            <person name="Salcher M."/>
            <person name="Ghai R."/>
            <person name="Kavagutti S V."/>
        </authorList>
    </citation>
    <scope>NUCLEOTIDE SEQUENCE</scope>
</reference>
<dbReference type="EMBL" id="CAEZTS010000010">
    <property type="protein sequence ID" value="CAB4568179.1"/>
    <property type="molecule type" value="Genomic_DNA"/>
</dbReference>
<dbReference type="Gene3D" id="3.40.30.10">
    <property type="entry name" value="Glutaredoxin"/>
    <property type="match status" value="1"/>
</dbReference>
<name>A0A6J6DYU1_9ZZZZ</name>
<dbReference type="InterPro" id="IPR036249">
    <property type="entry name" value="Thioredoxin-like_sf"/>
</dbReference>
<protein>
    <submittedName>
        <fullName evidence="2">Unannotated protein</fullName>
    </submittedName>
</protein>
<accession>A0A6J6DYU1</accession>